<dbReference type="eggNOG" id="COG4695">
    <property type="taxonomic scope" value="Bacteria"/>
</dbReference>
<dbReference type="PATRIC" id="fig|545697.3.peg.1717"/>
<dbReference type="AlphaFoldDB" id="L1QFT7"/>
<comment type="caution">
    <text evidence="1">The sequence shown here is derived from an EMBL/GenBank/DDBJ whole genome shotgun (WGS) entry which is preliminary data.</text>
</comment>
<evidence type="ECO:0000313" key="2">
    <source>
        <dbReference type="Proteomes" id="UP000010420"/>
    </source>
</evidence>
<dbReference type="EMBL" id="AMEZ01000053">
    <property type="protein sequence ID" value="EKY26560.1"/>
    <property type="molecule type" value="Genomic_DNA"/>
</dbReference>
<evidence type="ECO:0000313" key="1">
    <source>
        <dbReference type="EMBL" id="EKY26560.1"/>
    </source>
</evidence>
<reference evidence="1 2" key="1">
    <citation type="submission" date="2012-05" db="EMBL/GenBank/DDBJ databases">
        <authorList>
            <person name="Weinstock G."/>
            <person name="Sodergren E."/>
            <person name="Lobos E.A."/>
            <person name="Fulton L."/>
            <person name="Fulton R."/>
            <person name="Courtney L."/>
            <person name="Fronick C."/>
            <person name="O'Laughlin M."/>
            <person name="Godfrey J."/>
            <person name="Wilson R.M."/>
            <person name="Miner T."/>
            <person name="Farmer C."/>
            <person name="Delehaunty K."/>
            <person name="Cordes M."/>
            <person name="Minx P."/>
            <person name="Tomlinson C."/>
            <person name="Chen J."/>
            <person name="Wollam A."/>
            <person name="Pepin K.H."/>
            <person name="Bhonagiri V."/>
            <person name="Zhang X."/>
            <person name="Suruliraj S."/>
            <person name="Warren W."/>
            <person name="Mitreva M."/>
            <person name="Mardis E.R."/>
            <person name="Wilson R.K."/>
        </authorList>
    </citation>
    <scope>NUCLEOTIDE SEQUENCE [LARGE SCALE GENOMIC DNA]</scope>
    <source>
        <strain evidence="1 2">DSM 1785</strain>
    </source>
</reference>
<accession>L1QFT7</accession>
<dbReference type="OrthoDB" id="9765386at2"/>
<dbReference type="InterPro" id="IPR006944">
    <property type="entry name" value="Phage/GTA_portal"/>
</dbReference>
<name>L1QFT7_9CLOT</name>
<dbReference type="NCBIfam" id="TIGR01537">
    <property type="entry name" value="portal_HK97"/>
    <property type="match status" value="1"/>
</dbReference>
<dbReference type="Pfam" id="PF04860">
    <property type="entry name" value="Phage_portal"/>
    <property type="match status" value="1"/>
</dbReference>
<dbReference type="STRING" id="545697.HMPREF0216_01745"/>
<dbReference type="Proteomes" id="UP000010420">
    <property type="component" value="Unassembled WGS sequence"/>
</dbReference>
<organism evidence="1 2">
    <name type="scientific">Clostridium celatum DSM 1785</name>
    <dbReference type="NCBI Taxonomy" id="545697"/>
    <lineage>
        <taxon>Bacteria</taxon>
        <taxon>Bacillati</taxon>
        <taxon>Bacillota</taxon>
        <taxon>Clostridia</taxon>
        <taxon>Eubacteriales</taxon>
        <taxon>Clostridiaceae</taxon>
        <taxon>Clostridium</taxon>
    </lineage>
</organism>
<dbReference type="RefSeq" id="WP_005213377.1">
    <property type="nucleotide sequence ID" value="NZ_KB291645.1"/>
</dbReference>
<sequence length="301" mass="33893">MSLFFNKKEERAINFFDVFGSASIEETGAMRESAYLSCLEYISKSIAKLPLEILNVKDTGSKLPDVSNPNYYTLTNRFNKSMNSYIAMKTFIENGLHNGISGLYIDPITKELYPVLIHSLIVDNVGLINSGKDNPILYSCQIDNFTFDALDRDLIVFKFGQHRYGLDVTSIKSLATETIASLKQGQTYLNNIFENGGMGKIAVQVTSSIEDKKELKKIQEKYDKLYSNSLSRVFTIPAGYQLQSLTNSLSENDFMNIRKLSRKEICATFGLPSTIIGDYDGVIIPILSNYNCKYIVIVYNL</sequence>
<gene>
    <name evidence="1" type="ORF">HMPREF0216_01745</name>
</gene>
<proteinExistence type="predicted"/>
<dbReference type="InterPro" id="IPR006427">
    <property type="entry name" value="Portal_HK97"/>
</dbReference>
<dbReference type="HOGENOM" id="CLU_923477_0_0_9"/>
<keyword evidence="2" id="KW-1185">Reference proteome</keyword>
<protein>
    <submittedName>
        <fullName evidence="1">Phage portal protein</fullName>
    </submittedName>
</protein>